<proteinExistence type="predicted"/>
<accession>A0AAW9PW49</accession>
<comment type="caution">
    <text evidence="3">The sequence shown here is derived from an EMBL/GenBank/DDBJ whole genome shotgun (WGS) entry which is preliminary data.</text>
</comment>
<gene>
    <name evidence="3" type="ORF">V2H45_18200</name>
</gene>
<organism evidence="3 4">
    <name type="scientific">Tumidithrix elongata BACA0141</name>
    <dbReference type="NCBI Taxonomy" id="2716417"/>
    <lineage>
        <taxon>Bacteria</taxon>
        <taxon>Bacillati</taxon>
        <taxon>Cyanobacteriota</taxon>
        <taxon>Cyanophyceae</taxon>
        <taxon>Pseudanabaenales</taxon>
        <taxon>Pseudanabaenaceae</taxon>
        <taxon>Tumidithrix</taxon>
        <taxon>Tumidithrix elongata</taxon>
    </lineage>
</organism>
<evidence type="ECO:0000313" key="4">
    <source>
        <dbReference type="Proteomes" id="UP001333818"/>
    </source>
</evidence>
<evidence type="ECO:0000256" key="1">
    <source>
        <dbReference type="SAM" id="MobiDB-lite"/>
    </source>
</evidence>
<dbReference type="EMBL" id="JAZBJZ010000088">
    <property type="protein sequence ID" value="MEE3718677.1"/>
    <property type="molecule type" value="Genomic_DNA"/>
</dbReference>
<keyword evidence="2" id="KW-0812">Transmembrane</keyword>
<reference evidence="3" key="1">
    <citation type="submission" date="2024-01" db="EMBL/GenBank/DDBJ databases">
        <title>Bank of Algae and Cyanobacteria of the Azores (BACA) strain genomes.</title>
        <authorList>
            <person name="Luz R."/>
            <person name="Cordeiro R."/>
            <person name="Fonseca A."/>
            <person name="Goncalves V."/>
        </authorList>
    </citation>
    <scope>NUCLEOTIDE SEQUENCE</scope>
    <source>
        <strain evidence="3">BACA0141</strain>
    </source>
</reference>
<dbReference type="Proteomes" id="UP001333818">
    <property type="component" value="Unassembled WGS sequence"/>
</dbReference>
<evidence type="ECO:0000256" key="2">
    <source>
        <dbReference type="SAM" id="Phobius"/>
    </source>
</evidence>
<keyword evidence="4" id="KW-1185">Reference proteome</keyword>
<name>A0AAW9PW49_9CYAN</name>
<dbReference type="RefSeq" id="WP_330485112.1">
    <property type="nucleotide sequence ID" value="NZ_JAZBJZ010000088.1"/>
</dbReference>
<feature type="compositionally biased region" description="Basic and acidic residues" evidence="1">
    <location>
        <begin position="7"/>
        <end position="19"/>
    </location>
</feature>
<sequence>MSNPNDIEERFRQLEREMNMKSSEPPLKRAEPEKSSQNSSPFGVDGINMDTAKSGLGSLISWINSLTGATKVIAIAVVGIITFTILNILFKAVMAAISLGIMALVVFVLYKVFFQPSSSTESKP</sequence>
<dbReference type="AlphaFoldDB" id="A0AAW9PW49"/>
<protein>
    <submittedName>
        <fullName evidence="3">Uncharacterized protein</fullName>
    </submittedName>
</protein>
<evidence type="ECO:0000313" key="3">
    <source>
        <dbReference type="EMBL" id="MEE3718677.1"/>
    </source>
</evidence>
<keyword evidence="2" id="KW-1133">Transmembrane helix</keyword>
<feature type="transmembrane region" description="Helical" evidence="2">
    <location>
        <begin position="96"/>
        <end position="114"/>
    </location>
</feature>
<feature type="region of interest" description="Disordered" evidence="1">
    <location>
        <begin position="1"/>
        <end position="46"/>
    </location>
</feature>
<keyword evidence="2" id="KW-0472">Membrane</keyword>